<gene>
    <name evidence="1" type="ORF">SAMN05444277_11750</name>
</gene>
<dbReference type="RefSeq" id="WP_218148575.1">
    <property type="nucleotide sequence ID" value="NZ_FOXQ01000017.1"/>
</dbReference>
<dbReference type="Gene3D" id="3.40.30.10">
    <property type="entry name" value="Glutaredoxin"/>
    <property type="match status" value="1"/>
</dbReference>
<reference evidence="1 2" key="1">
    <citation type="submission" date="2016-10" db="EMBL/GenBank/DDBJ databases">
        <authorList>
            <person name="de Groot N.N."/>
        </authorList>
    </citation>
    <scope>NUCLEOTIDE SEQUENCE [LARGE SCALE GENOMIC DNA]</scope>
    <source>
        <strain evidence="1 2">DSM 28286</strain>
    </source>
</reference>
<dbReference type="STRING" id="1465490.SAMN05444277_11750"/>
<keyword evidence="2" id="KW-1185">Reference proteome</keyword>
<accession>A0A1I5Z7H5</accession>
<dbReference type="Proteomes" id="UP000199031">
    <property type="component" value="Unassembled WGS sequence"/>
</dbReference>
<evidence type="ECO:0000313" key="2">
    <source>
        <dbReference type="Proteomes" id="UP000199031"/>
    </source>
</evidence>
<organism evidence="1 2">
    <name type="scientific">Parafilimonas terrae</name>
    <dbReference type="NCBI Taxonomy" id="1465490"/>
    <lineage>
        <taxon>Bacteria</taxon>
        <taxon>Pseudomonadati</taxon>
        <taxon>Bacteroidota</taxon>
        <taxon>Chitinophagia</taxon>
        <taxon>Chitinophagales</taxon>
        <taxon>Chitinophagaceae</taxon>
        <taxon>Parafilimonas</taxon>
    </lineage>
</organism>
<dbReference type="AlphaFoldDB" id="A0A1I5Z7H5"/>
<evidence type="ECO:0000313" key="1">
    <source>
        <dbReference type="EMBL" id="SFQ52404.1"/>
    </source>
</evidence>
<name>A0A1I5Z7H5_9BACT</name>
<dbReference type="EMBL" id="FOXQ01000017">
    <property type="protein sequence ID" value="SFQ52404.1"/>
    <property type="molecule type" value="Genomic_DNA"/>
</dbReference>
<dbReference type="SUPFAM" id="SSF52833">
    <property type="entry name" value="Thioredoxin-like"/>
    <property type="match status" value="1"/>
</dbReference>
<dbReference type="InterPro" id="IPR036249">
    <property type="entry name" value="Thioredoxin-like_sf"/>
</dbReference>
<dbReference type="InterPro" id="IPR010296">
    <property type="entry name" value="DUF899_thioredox"/>
</dbReference>
<sequence>METQTMQPAAKSKRQIVKPEEWLKARKELLQKEKEFTRAYDKLRAERLALPWTKLTKNYVFDSIDGKISLANLFDGCSQLIIQHFMFDPGWEEGCVGCSFGADHAQAALIHLNNHDVSYVAVSRAPVEKIEAFKKRMGWTFPWVSSLNNDFNFDFHVSFKPQDIVDGKVYYNYDMQPYMGEEAPGDSSFFKDEDGNIFHTYSSFARGGENQISTYMILDTAPLGRNEGEGENLTSWVRHHDKYNAGGHVNKEGRYITEQENGCCCHNEEHKHK</sequence>
<proteinExistence type="predicted"/>
<dbReference type="Pfam" id="PF05988">
    <property type="entry name" value="DUF899"/>
    <property type="match status" value="1"/>
</dbReference>
<protein>
    <submittedName>
        <fullName evidence="1">Predicted dithiol-disulfide oxidoreductase, DUF899 family</fullName>
    </submittedName>
</protein>